<feature type="transmembrane region" description="Helical" evidence="7">
    <location>
        <begin position="136"/>
        <end position="159"/>
    </location>
</feature>
<feature type="transmembrane region" description="Helical" evidence="7">
    <location>
        <begin position="252"/>
        <end position="277"/>
    </location>
</feature>
<feature type="transmembrane region" description="Helical" evidence="7">
    <location>
        <begin position="298"/>
        <end position="317"/>
    </location>
</feature>
<evidence type="ECO:0000256" key="3">
    <source>
        <dbReference type="ARBA" id="ARBA00022475"/>
    </source>
</evidence>
<dbReference type="Gene3D" id="1.10.3720.10">
    <property type="entry name" value="MetI-like"/>
    <property type="match status" value="1"/>
</dbReference>
<reference evidence="10 11" key="1">
    <citation type="journal article" date="2016" name="Genome Announc.">
        <title>Draft Genome Sequence of Paenibacillus amylolyticus Heshi-A3, Isolated from Fermented Rice Bran in a Japanese Fermented Seafood Dish.</title>
        <authorList>
            <person name="Akuzawa S."/>
            <person name="Nagaoka J."/>
            <person name="Kanekatsu M."/>
            <person name="Kubota E."/>
            <person name="Ohtake R."/>
            <person name="Suzuki T."/>
            <person name="Kanesaki Y."/>
        </authorList>
    </citation>
    <scope>NUCLEOTIDE SEQUENCE [LARGE SCALE GENOMIC DNA]</scope>
    <source>
        <strain evidence="10 11">Heshi-A3</strain>
    </source>
</reference>
<dbReference type="CDD" id="cd06261">
    <property type="entry name" value="TM_PBP2"/>
    <property type="match status" value="1"/>
</dbReference>
<feature type="domain" description="ABC transmembrane type-1" evidence="9">
    <location>
        <begin position="132"/>
        <end position="321"/>
    </location>
</feature>
<dbReference type="PANTHER" id="PTHR43386:SF23">
    <property type="entry name" value="ABC TRANSPORTER"/>
    <property type="match status" value="1"/>
</dbReference>
<dbReference type="InterPro" id="IPR050366">
    <property type="entry name" value="BP-dependent_transpt_permease"/>
</dbReference>
<dbReference type="RefSeq" id="WP_062837366.1">
    <property type="nucleotide sequence ID" value="NZ_BCNV01000007.1"/>
</dbReference>
<sequence length="337" mass="36743">MKQTVERSSEQTRESVEVQKVNTATQEARYNINQVLLQAETGKETGATRQTRKGYAGTNNNNQHFRNPRKKALIWGSFAVIWIVIVWLTGRLLPAGSTLTSLMDRNLAPTWAHPFGTDWLGRDMFMRTLKGLATSIQVGLLAACGGGLIALLLGLGAASSKAADRVISWIIDLFLSVPHLVLLVMLAFVFGGGLAGVAAAIALTHWPNLARIVRAEMIQLKSAEYIQISHKLGQSRLQIAVQHMLPHLVPQLFVGVLLIFPHAILHEAAITFLGLGLSPQQPAIGIILSESMRYLSAGMWWLAFFPGLALLLVVRAFDVLGNSLKTLTGTGSSREVR</sequence>
<accession>A0A117I393</accession>
<keyword evidence="2 7" id="KW-0813">Transport</keyword>
<dbReference type="GO" id="GO:0005886">
    <property type="term" value="C:plasma membrane"/>
    <property type="evidence" value="ECO:0007669"/>
    <property type="project" value="UniProtKB-SubCell"/>
</dbReference>
<feature type="region of interest" description="Disordered" evidence="8">
    <location>
        <begin position="43"/>
        <end position="63"/>
    </location>
</feature>
<dbReference type="AlphaFoldDB" id="A0A117I393"/>
<comment type="similarity">
    <text evidence="7">Belongs to the binding-protein-dependent transport system permease family.</text>
</comment>
<evidence type="ECO:0000259" key="9">
    <source>
        <dbReference type="PROSITE" id="PS50928"/>
    </source>
</evidence>
<dbReference type="InterPro" id="IPR000515">
    <property type="entry name" value="MetI-like"/>
</dbReference>
<keyword evidence="5 7" id="KW-1133">Transmembrane helix</keyword>
<evidence type="ECO:0000256" key="4">
    <source>
        <dbReference type="ARBA" id="ARBA00022692"/>
    </source>
</evidence>
<keyword evidence="4 7" id="KW-0812">Transmembrane</keyword>
<evidence type="ECO:0000256" key="8">
    <source>
        <dbReference type="SAM" id="MobiDB-lite"/>
    </source>
</evidence>
<evidence type="ECO:0000256" key="2">
    <source>
        <dbReference type="ARBA" id="ARBA00022448"/>
    </source>
</evidence>
<dbReference type="Pfam" id="PF00528">
    <property type="entry name" value="BPD_transp_1"/>
    <property type="match status" value="1"/>
</dbReference>
<name>A0A117I393_PAEAM</name>
<gene>
    <name evidence="10" type="ORF">PAHA3_5101</name>
</gene>
<keyword evidence="3" id="KW-1003">Cell membrane</keyword>
<evidence type="ECO:0000313" key="10">
    <source>
        <dbReference type="EMBL" id="GAS84980.1"/>
    </source>
</evidence>
<evidence type="ECO:0000256" key="6">
    <source>
        <dbReference type="ARBA" id="ARBA00023136"/>
    </source>
</evidence>
<feature type="transmembrane region" description="Helical" evidence="7">
    <location>
        <begin position="72"/>
        <end position="93"/>
    </location>
</feature>
<reference evidence="11" key="2">
    <citation type="submission" date="2016-01" db="EMBL/GenBank/DDBJ databases">
        <title>Draft Genome Sequence of Paenibacillus amylolyticus Heshi-A3 that Was Isolated from Fermented Rice Bran with Aging Salted Mackerel, Which Was Named Heshiko as Traditional Fermented Seafood in Japan.</title>
        <authorList>
            <person name="Akuzawa S."/>
            <person name="Nakagawa J."/>
            <person name="Kanekatsu T."/>
            <person name="Kubota E."/>
            <person name="Ohtake R."/>
            <person name="Suzuki T."/>
            <person name="Kanesaki Y."/>
        </authorList>
    </citation>
    <scope>NUCLEOTIDE SEQUENCE [LARGE SCALE GENOMIC DNA]</scope>
    <source>
        <strain evidence="11">Heshi-A3</strain>
    </source>
</reference>
<evidence type="ECO:0000256" key="5">
    <source>
        <dbReference type="ARBA" id="ARBA00022989"/>
    </source>
</evidence>
<dbReference type="SUPFAM" id="SSF161098">
    <property type="entry name" value="MetI-like"/>
    <property type="match status" value="1"/>
</dbReference>
<feature type="transmembrane region" description="Helical" evidence="7">
    <location>
        <begin position="180"/>
        <end position="203"/>
    </location>
</feature>
<dbReference type="EMBL" id="BCNV01000007">
    <property type="protein sequence ID" value="GAS84980.1"/>
    <property type="molecule type" value="Genomic_DNA"/>
</dbReference>
<evidence type="ECO:0000313" key="11">
    <source>
        <dbReference type="Proteomes" id="UP000069697"/>
    </source>
</evidence>
<dbReference type="GO" id="GO:0055085">
    <property type="term" value="P:transmembrane transport"/>
    <property type="evidence" value="ECO:0007669"/>
    <property type="project" value="InterPro"/>
</dbReference>
<keyword evidence="6 7" id="KW-0472">Membrane</keyword>
<dbReference type="InterPro" id="IPR035906">
    <property type="entry name" value="MetI-like_sf"/>
</dbReference>
<comment type="caution">
    <text evidence="10">The sequence shown here is derived from an EMBL/GenBank/DDBJ whole genome shotgun (WGS) entry which is preliminary data.</text>
</comment>
<proteinExistence type="inferred from homology"/>
<protein>
    <submittedName>
        <fullName evidence="10">ABC transporter</fullName>
    </submittedName>
</protein>
<organism evidence="10 11">
    <name type="scientific">Paenibacillus amylolyticus</name>
    <dbReference type="NCBI Taxonomy" id="1451"/>
    <lineage>
        <taxon>Bacteria</taxon>
        <taxon>Bacillati</taxon>
        <taxon>Bacillota</taxon>
        <taxon>Bacilli</taxon>
        <taxon>Bacillales</taxon>
        <taxon>Paenibacillaceae</taxon>
        <taxon>Paenibacillus</taxon>
    </lineage>
</organism>
<dbReference type="PROSITE" id="PS50928">
    <property type="entry name" value="ABC_TM1"/>
    <property type="match status" value="1"/>
</dbReference>
<evidence type="ECO:0000256" key="1">
    <source>
        <dbReference type="ARBA" id="ARBA00004651"/>
    </source>
</evidence>
<dbReference type="Proteomes" id="UP000069697">
    <property type="component" value="Unassembled WGS sequence"/>
</dbReference>
<evidence type="ECO:0000256" key="7">
    <source>
        <dbReference type="RuleBase" id="RU363032"/>
    </source>
</evidence>
<dbReference type="PANTHER" id="PTHR43386">
    <property type="entry name" value="OLIGOPEPTIDE TRANSPORT SYSTEM PERMEASE PROTEIN APPC"/>
    <property type="match status" value="1"/>
</dbReference>
<comment type="subcellular location">
    <subcellularLocation>
        <location evidence="1 7">Cell membrane</location>
        <topology evidence="1 7">Multi-pass membrane protein</topology>
    </subcellularLocation>
</comment>